<keyword evidence="4" id="KW-1185">Reference proteome</keyword>
<feature type="compositionally biased region" description="Gly residues" evidence="1">
    <location>
        <begin position="275"/>
        <end position="301"/>
    </location>
</feature>
<reference evidence="3 4" key="1">
    <citation type="submission" date="2024-05" db="EMBL/GenBank/DDBJ databases">
        <title>A draft genome resource for the thread blight pathogen Marasmius tenuissimus strain MS-2.</title>
        <authorList>
            <person name="Yulfo-Soto G.E."/>
            <person name="Baruah I.K."/>
            <person name="Amoako-Attah I."/>
            <person name="Bukari Y."/>
            <person name="Meinhardt L.W."/>
            <person name="Bailey B.A."/>
            <person name="Cohen S.P."/>
        </authorList>
    </citation>
    <scope>NUCLEOTIDE SEQUENCE [LARGE SCALE GENOMIC DNA]</scope>
    <source>
        <strain evidence="3 4">MS-2</strain>
    </source>
</reference>
<evidence type="ECO:0000256" key="1">
    <source>
        <dbReference type="SAM" id="MobiDB-lite"/>
    </source>
</evidence>
<name>A0ABR2ZPP1_9AGAR</name>
<organism evidence="3 4">
    <name type="scientific">Marasmius tenuissimus</name>
    <dbReference type="NCBI Taxonomy" id="585030"/>
    <lineage>
        <taxon>Eukaryota</taxon>
        <taxon>Fungi</taxon>
        <taxon>Dikarya</taxon>
        <taxon>Basidiomycota</taxon>
        <taxon>Agaricomycotina</taxon>
        <taxon>Agaricomycetes</taxon>
        <taxon>Agaricomycetidae</taxon>
        <taxon>Agaricales</taxon>
        <taxon>Marasmiineae</taxon>
        <taxon>Marasmiaceae</taxon>
        <taxon>Marasmius</taxon>
    </lineage>
</organism>
<evidence type="ECO:0000313" key="4">
    <source>
        <dbReference type="Proteomes" id="UP001437256"/>
    </source>
</evidence>
<feature type="region of interest" description="Disordered" evidence="1">
    <location>
        <begin position="143"/>
        <end position="169"/>
    </location>
</feature>
<evidence type="ECO:0000259" key="2">
    <source>
        <dbReference type="SMART" id="SM00451"/>
    </source>
</evidence>
<dbReference type="SMART" id="SM00451">
    <property type="entry name" value="ZnF_U1"/>
    <property type="match status" value="2"/>
</dbReference>
<comment type="caution">
    <text evidence="3">The sequence shown here is derived from an EMBL/GenBank/DDBJ whole genome shotgun (WGS) entry which is preliminary data.</text>
</comment>
<feature type="compositionally biased region" description="Basic and acidic residues" evidence="1">
    <location>
        <begin position="244"/>
        <end position="254"/>
    </location>
</feature>
<dbReference type="PANTHER" id="PTHR47487">
    <property type="entry name" value="OS06G0651300 PROTEIN-RELATED"/>
    <property type="match status" value="1"/>
</dbReference>
<dbReference type="EMBL" id="JBBXMP010000089">
    <property type="protein sequence ID" value="KAL0063046.1"/>
    <property type="molecule type" value="Genomic_DNA"/>
</dbReference>
<proteinExistence type="predicted"/>
<protein>
    <recommendedName>
        <fullName evidence="2">U1-type domain-containing protein</fullName>
    </recommendedName>
</protein>
<feature type="region of interest" description="Disordered" evidence="1">
    <location>
        <begin position="244"/>
        <end position="301"/>
    </location>
</feature>
<dbReference type="InterPro" id="IPR003604">
    <property type="entry name" value="Matrin/U1-like-C_Znf_C2H2"/>
</dbReference>
<dbReference type="PANTHER" id="PTHR47487:SF8">
    <property type="entry name" value="OS08G0270900 PROTEIN"/>
    <property type="match status" value="1"/>
</dbReference>
<accession>A0ABR2ZPP1</accession>
<dbReference type="Proteomes" id="UP001437256">
    <property type="component" value="Unassembled WGS sequence"/>
</dbReference>
<feature type="domain" description="U1-type" evidence="2">
    <location>
        <begin position="110"/>
        <end position="143"/>
    </location>
</feature>
<evidence type="ECO:0000313" key="3">
    <source>
        <dbReference type="EMBL" id="KAL0063046.1"/>
    </source>
</evidence>
<gene>
    <name evidence="3" type="ORF">AAF712_010070</name>
</gene>
<sequence>MPSELLQTKWTCTVCNREMGLLSRRSHLQGKAHLAKVAASESTATHEIGSGNDNITGTSAGALPGVWTCMTCNCQMPVSCRETYVQGQPHLKKASAPPSASTNDELRSKLEYWTCTICDCHVPLGSREMHLKGKPHLKKATRAKAPTFSSVSDPPPADPEPVSATHGMQPSRDWVLAEALRSSRMTTLGEDREQHLQGKQHKVVVERSDVGHDTGTIRSVSMNAGHRERHLKGDMDATELASRRVDGDHSHINGEFRVTGRGGALGRHRRPARGRGSGSEGGGGGPGRGGSDGEGRGGGGGRLAAGVTVVGKEEEEAAALVMTIMWIVLREGVGTTGNGYKHRIYLYS</sequence>
<feature type="domain" description="U1-type" evidence="2">
    <location>
        <begin position="7"/>
        <end position="40"/>
    </location>
</feature>